<keyword evidence="3" id="KW-1185">Reference proteome</keyword>
<dbReference type="InterPro" id="IPR000989">
    <property type="entry name" value="Rep"/>
</dbReference>
<dbReference type="EMBL" id="AYRZ02008326">
    <property type="protein sequence ID" value="PHT37390.1"/>
    <property type="molecule type" value="Genomic_DNA"/>
</dbReference>
<reference evidence="2 3" key="2">
    <citation type="journal article" date="2017" name="Genome Biol.">
        <title>New reference genome sequences of hot pepper reveal the massive evolution of plant disease-resistance genes by retroduplication.</title>
        <authorList>
            <person name="Kim S."/>
            <person name="Park J."/>
            <person name="Yeom S.I."/>
            <person name="Kim Y.M."/>
            <person name="Seo E."/>
            <person name="Kim K.T."/>
            <person name="Kim M.S."/>
            <person name="Lee J.M."/>
            <person name="Cheong K."/>
            <person name="Shin H.S."/>
            <person name="Kim S.B."/>
            <person name="Han K."/>
            <person name="Lee J."/>
            <person name="Park M."/>
            <person name="Lee H.A."/>
            <person name="Lee H.Y."/>
            <person name="Lee Y."/>
            <person name="Oh S."/>
            <person name="Lee J.H."/>
            <person name="Choi E."/>
            <person name="Choi E."/>
            <person name="Lee S.E."/>
            <person name="Jeon J."/>
            <person name="Kim H."/>
            <person name="Choi G."/>
            <person name="Song H."/>
            <person name="Lee J."/>
            <person name="Lee S.C."/>
            <person name="Kwon J.K."/>
            <person name="Lee H.Y."/>
            <person name="Koo N."/>
            <person name="Hong Y."/>
            <person name="Kim R.W."/>
            <person name="Kang W.H."/>
            <person name="Huh J.H."/>
            <person name="Kang B.C."/>
            <person name="Yang T.J."/>
            <person name="Lee Y.H."/>
            <person name="Bennetzen J.L."/>
            <person name="Choi D."/>
        </authorList>
    </citation>
    <scope>NUCLEOTIDE SEQUENCE [LARGE SCALE GENOMIC DNA]</scope>
    <source>
        <strain evidence="3">cv. CM334</strain>
    </source>
</reference>
<proteinExistence type="predicted"/>
<dbReference type="GO" id="GO:0003677">
    <property type="term" value="F:DNA binding"/>
    <property type="evidence" value="ECO:0007669"/>
    <property type="project" value="InterPro"/>
</dbReference>
<comment type="caution">
    <text evidence="2">The sequence shown here is derived from an EMBL/GenBank/DDBJ whole genome shotgun (WGS) entry which is preliminary data.</text>
</comment>
<protein>
    <recommendedName>
        <fullName evidence="4">Replication protein</fullName>
    </recommendedName>
</protein>
<name>A0A2G2VWN1_CAPAN</name>
<evidence type="ECO:0008006" key="4">
    <source>
        <dbReference type="Google" id="ProtNLM"/>
    </source>
</evidence>
<accession>A0A2G2VWN1</accession>
<dbReference type="Proteomes" id="UP000222542">
    <property type="component" value="Unassembled WGS sequence"/>
</dbReference>
<evidence type="ECO:0000313" key="3">
    <source>
        <dbReference type="Proteomes" id="UP000222542"/>
    </source>
</evidence>
<dbReference type="Gramene" id="PHT37390">
    <property type="protein sequence ID" value="PHT37390"/>
    <property type="gene ID" value="T459_35678"/>
</dbReference>
<evidence type="ECO:0000256" key="1">
    <source>
        <dbReference type="ARBA" id="ARBA00022705"/>
    </source>
</evidence>
<dbReference type="Pfam" id="PF01446">
    <property type="entry name" value="Rep_1"/>
    <property type="match status" value="1"/>
</dbReference>
<gene>
    <name evidence="2" type="ORF">T459_35678</name>
</gene>
<organism evidence="2 3">
    <name type="scientific">Capsicum annuum</name>
    <name type="common">Capsicum pepper</name>
    <dbReference type="NCBI Taxonomy" id="4072"/>
    <lineage>
        <taxon>Eukaryota</taxon>
        <taxon>Viridiplantae</taxon>
        <taxon>Streptophyta</taxon>
        <taxon>Embryophyta</taxon>
        <taxon>Tracheophyta</taxon>
        <taxon>Spermatophyta</taxon>
        <taxon>Magnoliopsida</taxon>
        <taxon>eudicotyledons</taxon>
        <taxon>Gunneridae</taxon>
        <taxon>Pentapetalae</taxon>
        <taxon>asterids</taxon>
        <taxon>lamiids</taxon>
        <taxon>Solanales</taxon>
        <taxon>Solanaceae</taxon>
        <taxon>Solanoideae</taxon>
        <taxon>Capsiceae</taxon>
        <taxon>Capsicum</taxon>
    </lineage>
</organism>
<keyword evidence="1" id="KW-0235">DNA replication</keyword>
<dbReference type="GO" id="GO:0006260">
    <property type="term" value="P:DNA replication"/>
    <property type="evidence" value="ECO:0007669"/>
    <property type="project" value="UniProtKB-KW"/>
</dbReference>
<evidence type="ECO:0000313" key="2">
    <source>
        <dbReference type="EMBL" id="PHT37390.1"/>
    </source>
</evidence>
<sequence>MQINPKYRNNPAFNKALSAHSEVTSAKKMGALGTNTKSCSNRSTQGLQPSADTAKIKAYRKFNIKLKERSGEILFNPKNKNQNRVCGCGKRRIDKEMPVGVQFDASNGVARYSNLQYCGSVWVCPDCSYKISQERKKELAEAMKACRDKGLHVAMLTLTVPHYLGDDLKTLLKKMSKAKHSLWTNRNSREYLADQFQMMGHITATEVKYSDNNGFHPHFHILCFLDKQYSKEDLQTIESELYELWAEKCVKSGLGKPNRRNGSLESGQEKYAVFDNVGSLRISTNGSKYKR</sequence>
<reference evidence="2 3" key="1">
    <citation type="journal article" date="2014" name="Nat. Genet.">
        <title>Genome sequence of the hot pepper provides insights into the evolution of pungency in Capsicum species.</title>
        <authorList>
            <person name="Kim S."/>
            <person name="Park M."/>
            <person name="Yeom S.I."/>
            <person name="Kim Y.M."/>
            <person name="Lee J.M."/>
            <person name="Lee H.A."/>
            <person name="Seo E."/>
            <person name="Choi J."/>
            <person name="Cheong K."/>
            <person name="Kim K.T."/>
            <person name="Jung K."/>
            <person name="Lee G.W."/>
            <person name="Oh S.K."/>
            <person name="Bae C."/>
            <person name="Kim S.B."/>
            <person name="Lee H.Y."/>
            <person name="Kim S.Y."/>
            <person name="Kim M.S."/>
            <person name="Kang B.C."/>
            <person name="Jo Y.D."/>
            <person name="Yang H.B."/>
            <person name="Jeong H.J."/>
            <person name="Kang W.H."/>
            <person name="Kwon J.K."/>
            <person name="Shin C."/>
            <person name="Lim J.Y."/>
            <person name="Park J.H."/>
            <person name="Huh J.H."/>
            <person name="Kim J.S."/>
            <person name="Kim B.D."/>
            <person name="Cohen O."/>
            <person name="Paran I."/>
            <person name="Suh M.C."/>
            <person name="Lee S.B."/>
            <person name="Kim Y.K."/>
            <person name="Shin Y."/>
            <person name="Noh S.J."/>
            <person name="Park J."/>
            <person name="Seo Y.S."/>
            <person name="Kwon S.Y."/>
            <person name="Kim H.A."/>
            <person name="Park J.M."/>
            <person name="Kim H.J."/>
            <person name="Choi S.B."/>
            <person name="Bosland P.W."/>
            <person name="Reeves G."/>
            <person name="Jo S.H."/>
            <person name="Lee B.W."/>
            <person name="Cho H.T."/>
            <person name="Choi H.S."/>
            <person name="Lee M.S."/>
            <person name="Yu Y."/>
            <person name="Do Choi Y."/>
            <person name="Park B.S."/>
            <person name="van Deynze A."/>
            <person name="Ashrafi H."/>
            <person name="Hill T."/>
            <person name="Kim W.T."/>
            <person name="Pai H.S."/>
            <person name="Ahn H.K."/>
            <person name="Yeam I."/>
            <person name="Giovannoni J.J."/>
            <person name="Rose J.K."/>
            <person name="Sorensen I."/>
            <person name="Lee S.J."/>
            <person name="Kim R.W."/>
            <person name="Choi I.Y."/>
            <person name="Choi B.S."/>
            <person name="Lim J.S."/>
            <person name="Lee Y.H."/>
            <person name="Choi D."/>
        </authorList>
    </citation>
    <scope>NUCLEOTIDE SEQUENCE [LARGE SCALE GENOMIC DNA]</scope>
    <source>
        <strain evidence="3">cv. CM334</strain>
    </source>
</reference>
<dbReference type="AlphaFoldDB" id="A0A2G2VWN1"/>